<feature type="compositionally biased region" description="Basic and acidic residues" evidence="4">
    <location>
        <begin position="606"/>
        <end position="622"/>
    </location>
</feature>
<evidence type="ECO:0000256" key="4">
    <source>
        <dbReference type="SAM" id="MobiDB-lite"/>
    </source>
</evidence>
<proteinExistence type="predicted"/>
<dbReference type="SUPFAM" id="SSF48403">
    <property type="entry name" value="Ankyrin repeat"/>
    <property type="match status" value="2"/>
</dbReference>
<dbReference type="eggNOG" id="ENOG502QU61">
    <property type="taxonomic scope" value="Eukaryota"/>
</dbReference>
<dbReference type="HOGENOM" id="CLU_003548_0_0_1"/>
<feature type="repeat" description="ANK" evidence="3">
    <location>
        <begin position="1466"/>
        <end position="1498"/>
    </location>
</feature>
<feature type="compositionally biased region" description="Acidic residues" evidence="4">
    <location>
        <begin position="623"/>
        <end position="634"/>
    </location>
</feature>
<dbReference type="PROSITE" id="PS50088">
    <property type="entry name" value="ANK_REPEAT"/>
    <property type="match status" value="4"/>
</dbReference>
<keyword evidence="2 3" id="KW-0040">ANK repeat</keyword>
<gene>
    <name evidence="5" type="ORF">SETTUDRAFT_36136</name>
</gene>
<dbReference type="PROSITE" id="PS50297">
    <property type="entry name" value="ANK_REP_REGION"/>
    <property type="match status" value="3"/>
</dbReference>
<evidence type="ECO:0000256" key="2">
    <source>
        <dbReference type="ARBA" id="ARBA00023043"/>
    </source>
</evidence>
<dbReference type="STRING" id="671987.R0KS56"/>
<feature type="compositionally biased region" description="Basic and acidic residues" evidence="4">
    <location>
        <begin position="1724"/>
        <end position="1749"/>
    </location>
</feature>
<evidence type="ECO:0000313" key="6">
    <source>
        <dbReference type="Proteomes" id="UP000016935"/>
    </source>
</evidence>
<dbReference type="Pfam" id="PF26128">
    <property type="entry name" value="Gad2"/>
    <property type="match status" value="1"/>
</dbReference>
<feature type="repeat" description="ANK" evidence="3">
    <location>
        <begin position="860"/>
        <end position="892"/>
    </location>
</feature>
<dbReference type="OrthoDB" id="539213at2759"/>
<name>R0KS56_EXST2</name>
<keyword evidence="6" id="KW-1185">Reference proteome</keyword>
<accession>R0KS56</accession>
<evidence type="ECO:0000256" key="3">
    <source>
        <dbReference type="PROSITE-ProRule" id="PRU00023"/>
    </source>
</evidence>
<dbReference type="Pfam" id="PF00023">
    <property type="entry name" value="Ank"/>
    <property type="match status" value="2"/>
</dbReference>
<evidence type="ECO:0000313" key="5">
    <source>
        <dbReference type="EMBL" id="EOA90617.1"/>
    </source>
</evidence>
<dbReference type="GeneID" id="19404093"/>
<feature type="repeat" description="ANK" evidence="3">
    <location>
        <begin position="562"/>
        <end position="583"/>
    </location>
</feature>
<feature type="region of interest" description="Disordered" evidence="4">
    <location>
        <begin position="594"/>
        <end position="638"/>
    </location>
</feature>
<dbReference type="PRINTS" id="PR01415">
    <property type="entry name" value="ANKYRIN"/>
</dbReference>
<dbReference type="EMBL" id="KB908482">
    <property type="protein sequence ID" value="EOA90617.1"/>
    <property type="molecule type" value="Genomic_DNA"/>
</dbReference>
<organism evidence="5 6">
    <name type="scientific">Exserohilum turcicum (strain 28A)</name>
    <name type="common">Northern leaf blight fungus</name>
    <name type="synonym">Setosphaeria turcica</name>
    <dbReference type="NCBI Taxonomy" id="671987"/>
    <lineage>
        <taxon>Eukaryota</taxon>
        <taxon>Fungi</taxon>
        <taxon>Dikarya</taxon>
        <taxon>Ascomycota</taxon>
        <taxon>Pezizomycotina</taxon>
        <taxon>Dothideomycetes</taxon>
        <taxon>Pleosporomycetidae</taxon>
        <taxon>Pleosporales</taxon>
        <taxon>Pleosporineae</taxon>
        <taxon>Pleosporaceae</taxon>
        <taxon>Exserohilum</taxon>
    </lineage>
</organism>
<dbReference type="InterPro" id="IPR002110">
    <property type="entry name" value="Ankyrin_rpt"/>
</dbReference>
<dbReference type="InterPro" id="IPR036770">
    <property type="entry name" value="Ankyrin_rpt-contain_sf"/>
</dbReference>
<feature type="region of interest" description="Disordered" evidence="4">
    <location>
        <begin position="1155"/>
        <end position="1177"/>
    </location>
</feature>
<dbReference type="Gene3D" id="1.25.40.20">
    <property type="entry name" value="Ankyrin repeat-containing domain"/>
    <property type="match status" value="6"/>
</dbReference>
<evidence type="ECO:0000256" key="1">
    <source>
        <dbReference type="ARBA" id="ARBA00022737"/>
    </source>
</evidence>
<dbReference type="Pfam" id="PF12796">
    <property type="entry name" value="Ank_2"/>
    <property type="match status" value="1"/>
</dbReference>
<reference evidence="5 6" key="2">
    <citation type="journal article" date="2013" name="PLoS Genet.">
        <title>Comparative genome structure, secondary metabolite, and effector coding capacity across Cochliobolus pathogens.</title>
        <authorList>
            <person name="Condon B.J."/>
            <person name="Leng Y."/>
            <person name="Wu D."/>
            <person name="Bushley K.E."/>
            <person name="Ohm R.A."/>
            <person name="Otillar R."/>
            <person name="Martin J."/>
            <person name="Schackwitz W."/>
            <person name="Grimwood J."/>
            <person name="MohdZainudin N."/>
            <person name="Xue C."/>
            <person name="Wang R."/>
            <person name="Manning V.A."/>
            <person name="Dhillon B."/>
            <person name="Tu Z.J."/>
            <person name="Steffenson B.J."/>
            <person name="Salamov A."/>
            <person name="Sun H."/>
            <person name="Lowry S."/>
            <person name="LaButti K."/>
            <person name="Han J."/>
            <person name="Copeland A."/>
            <person name="Lindquist E."/>
            <person name="Barry K."/>
            <person name="Schmutz J."/>
            <person name="Baker S.E."/>
            <person name="Ciuffetti L.M."/>
            <person name="Grigoriev I.V."/>
            <person name="Zhong S."/>
            <person name="Turgeon B.G."/>
        </authorList>
    </citation>
    <scope>NUCLEOTIDE SEQUENCE [LARGE SCALE GENOMIC DNA]</scope>
    <source>
        <strain evidence="6">28A</strain>
    </source>
</reference>
<dbReference type="Proteomes" id="UP000016935">
    <property type="component" value="Unassembled WGS sequence"/>
</dbReference>
<feature type="repeat" description="ANK" evidence="3">
    <location>
        <begin position="529"/>
        <end position="556"/>
    </location>
</feature>
<dbReference type="PANTHER" id="PTHR24198">
    <property type="entry name" value="ANKYRIN REPEAT AND PROTEIN KINASE DOMAIN-CONTAINING PROTEIN"/>
    <property type="match status" value="1"/>
</dbReference>
<feature type="region of interest" description="Disordered" evidence="4">
    <location>
        <begin position="1647"/>
        <end position="1680"/>
    </location>
</feature>
<dbReference type="SMART" id="SM00248">
    <property type="entry name" value="ANK"/>
    <property type="match status" value="10"/>
</dbReference>
<feature type="region of interest" description="Disordered" evidence="4">
    <location>
        <begin position="1720"/>
        <end position="1751"/>
    </location>
</feature>
<sequence length="1762" mass="198514">MELPPIPAKHADWIAHVSSHPDKPLGELMAPYKEYDARLREIFAQQPEHPVTATPNVVPVFAGHENKLMVRARNRANEPEDERQRYLMPLSAADRRPNGSPAVLKSLNQFQTNFQLFSESSLVDLDWSNVVAAGSAVVTSLLPVPNQHTASKRALREYYHQKLAPASDVDLFLYGLTEEEAIEKIKQIEQRIKDSILSETTTVRTKNAITIVSQYPVRHVQIVLRIYRSISEILTGFDVDCSCAAYDGKQVYASPRALAAFMTQINTIDLTRRSPSYENRLAKYARRGFEVYWPLLDRSRVDPTLFERSFGRTLGLARLLVLEKLPKSSDREAYVDQRRAERGRPKIHRYPTRKLRGNMKQEHEEDVAEWVETDEVSDYHTFTIPYGPQFHARKIEKLLYVKDLLLNAEWNRPKERETGLHRHPAFFGDATDVIGDCCGYCPEPATPEEKEIAAEKSKIYVSGNISFLKDDPGRQAIGSFHPLTDDDWTEMAYVGNTARLCRAIVESDLEHVQDWLNQEDADPNRRDYTGRTPLHLAVMTSTPQIVQALIDAGARLVARLFDGKTALHLAAMRGEADMVKALLTKSEANEELEAEKATLKQRHRDKLSSDICKDAEEPREESNNDSDFSDEDSNNADATTEGSFIKIAHREPEIHEALPEDADDEPDVYDVNVLSWDAPVSALHLAIANGHVHVVKLLVQEFGADVLLPIKLVNNYNKSPRAAILPVVLALRLSPEKAKEMTNVLVSLGASPAQADLGHVTALNYFAAYGVDLLRVLISSNRPAAERAANHVSTDARQYLQPPKSALLTAIESGDAEAVDALLELGTKPDIDLAAHLAAMNSDKKLASGDEGTLLFLRGNSEQPVFSAVRHDMLSVVRKLLEAGTDVNCLNSNAWRAIRSASYTDRDTGTLLDIVRFRMATMRTFIDIGKVEGVGGRMGSNGWVDTRYQRKRFLPIPLKDDAHYLEDYKPNTYTHWTVSTQIDKAKVAYKDSLEEYEEWLDSEQEPAGMEAKKLAIESLLEEYEALESYLVEHGARTFTELYPAVQLVQSPVYNHYGLNQEPPKPWSPNIAFSLPYMKDERKAGYIKLFEACWEGDISTIKELTLAMWDNNQTPLKIAAQDSAGFSPFSIAILRKHYGIANAILEIARAQYSPPETPLTKHTIQPVDEDDSSTDGGQEDIRIYSEILDDRFTIENIGEVQSQVQSTVKPIEMISWRFPSFLFPQESCMSRNFSHPSKLFSSDDNRPYNLFQLAIYMEDSELLEFLIAKGEEYIQVTPGPADENTPSFFRFSEDDFHYAIRFGRVELLKKIIRKTGAGFPLDDLVSKSGIEMLVKPEYYQGLSVHGKKRKDWANAARGVPKGVSDTQHPPLLHAARLGSLKSVEWFMSDAALRCYLQFADDHHEDIRIQNLAKTKGGVKASITKWLGFHSHLLLHCVVLSENRKNSFPLLRYLCKEHPEALEHRSASGMTPLHLAFTLRRLEMVNILLDAGADQTTRSNDGNNIVHSMLATRGRHVTDIDALRELFGLIDPRLLPSLFLERTTNFPGAATPLGYWIHISTRYWQNQINKGNHEAILYLLLELSKGEDLGIINGDGDTPVHAVVRYRADSMLRIMLECRPELVFCENASGCTPLEMAETLYFSEVFSDPPSLPPTNQSQGRRGGFTGVLEREPPSFINEPEDVRPDKEKVLQICRDFAADQGKDHKRRLVSLIEANEVAKRLASKTRKDDAAEHAVKEECAEDKEDRKSDQGDAVTAWFSWNLE</sequence>
<dbReference type="RefSeq" id="XP_008021259.1">
    <property type="nucleotide sequence ID" value="XM_008023068.1"/>
</dbReference>
<dbReference type="PANTHER" id="PTHR24198:SF165">
    <property type="entry name" value="ANKYRIN REPEAT-CONTAINING PROTEIN-RELATED"/>
    <property type="match status" value="1"/>
</dbReference>
<protein>
    <recommendedName>
        <fullName evidence="7">Ankyrin repeat protein</fullName>
    </recommendedName>
</protein>
<reference evidence="5 6" key="1">
    <citation type="journal article" date="2012" name="PLoS Pathog.">
        <title>Diverse lifestyles and strategies of plant pathogenesis encoded in the genomes of eighteen Dothideomycetes fungi.</title>
        <authorList>
            <person name="Ohm R.A."/>
            <person name="Feau N."/>
            <person name="Henrissat B."/>
            <person name="Schoch C.L."/>
            <person name="Horwitz B.A."/>
            <person name="Barry K.W."/>
            <person name="Condon B.J."/>
            <person name="Copeland A.C."/>
            <person name="Dhillon B."/>
            <person name="Glaser F."/>
            <person name="Hesse C.N."/>
            <person name="Kosti I."/>
            <person name="LaButti K."/>
            <person name="Lindquist E.A."/>
            <person name="Lucas S."/>
            <person name="Salamov A.A."/>
            <person name="Bradshaw R.E."/>
            <person name="Ciuffetti L."/>
            <person name="Hamelin R.C."/>
            <person name="Kema G.H.J."/>
            <person name="Lawrence C."/>
            <person name="Scott J.A."/>
            <person name="Spatafora J.W."/>
            <person name="Turgeon B.G."/>
            <person name="de Wit P.J.G.M."/>
            <person name="Zhong S."/>
            <person name="Goodwin S.B."/>
            <person name="Grigoriev I.V."/>
        </authorList>
    </citation>
    <scope>NUCLEOTIDE SEQUENCE [LARGE SCALE GENOMIC DNA]</scope>
    <source>
        <strain evidence="6">28A</strain>
    </source>
</reference>
<evidence type="ECO:0008006" key="7">
    <source>
        <dbReference type="Google" id="ProtNLM"/>
    </source>
</evidence>
<keyword evidence="1" id="KW-0677">Repeat</keyword>